<dbReference type="eggNOG" id="COG0673">
    <property type="taxonomic scope" value="Bacteria"/>
</dbReference>
<dbReference type="KEGG" id="mmr:Mmar10_2941"/>
<gene>
    <name evidence="4" type="ordered locus">Mmar10_2941</name>
</gene>
<dbReference type="EMBL" id="CP000449">
    <property type="protein sequence ID" value="ABI67222.1"/>
    <property type="molecule type" value="Genomic_DNA"/>
</dbReference>
<dbReference type="OrthoDB" id="9792935at2"/>
<reference evidence="4 5" key="1">
    <citation type="submission" date="2006-08" db="EMBL/GenBank/DDBJ databases">
        <title>Complete sequence of Maricaulis maris MCS10.</title>
        <authorList>
            <consortium name="US DOE Joint Genome Institute"/>
            <person name="Copeland A."/>
            <person name="Lucas S."/>
            <person name="Lapidus A."/>
            <person name="Barry K."/>
            <person name="Detter J.C."/>
            <person name="Glavina del Rio T."/>
            <person name="Hammon N."/>
            <person name="Israni S."/>
            <person name="Dalin E."/>
            <person name="Tice H."/>
            <person name="Pitluck S."/>
            <person name="Saunders E."/>
            <person name="Brettin T."/>
            <person name="Bruce D."/>
            <person name="Han C."/>
            <person name="Tapia R."/>
            <person name="Gilna P."/>
            <person name="Schmutz J."/>
            <person name="Larimer F."/>
            <person name="Land M."/>
            <person name="Hauser L."/>
            <person name="Kyrpides N."/>
            <person name="Mikhailova N."/>
            <person name="Viollier P."/>
            <person name="Stephens C."/>
            <person name="Richardson P."/>
        </authorList>
    </citation>
    <scope>NUCLEOTIDE SEQUENCE [LARGE SCALE GENOMIC DNA]</scope>
    <source>
        <strain evidence="4 5">MCS10</strain>
    </source>
</reference>
<keyword evidence="5" id="KW-1185">Reference proteome</keyword>
<dbReference type="SUPFAM" id="SSF51735">
    <property type="entry name" value="NAD(P)-binding Rossmann-fold domains"/>
    <property type="match status" value="1"/>
</dbReference>
<dbReference type="GO" id="GO:0016491">
    <property type="term" value="F:oxidoreductase activity"/>
    <property type="evidence" value="ECO:0007669"/>
    <property type="project" value="UniProtKB-KW"/>
</dbReference>
<feature type="domain" description="Gfo/Idh/MocA-like oxidoreductase N-terminal" evidence="2">
    <location>
        <begin position="7"/>
        <end position="126"/>
    </location>
</feature>
<evidence type="ECO:0000259" key="2">
    <source>
        <dbReference type="Pfam" id="PF01408"/>
    </source>
</evidence>
<dbReference type="Pfam" id="PF22725">
    <property type="entry name" value="GFO_IDH_MocA_C3"/>
    <property type="match status" value="1"/>
</dbReference>
<dbReference type="PANTHER" id="PTHR43818:SF11">
    <property type="entry name" value="BCDNA.GH03377"/>
    <property type="match status" value="1"/>
</dbReference>
<evidence type="ECO:0000313" key="4">
    <source>
        <dbReference type="EMBL" id="ABI67222.1"/>
    </source>
</evidence>
<dbReference type="InterPro" id="IPR055170">
    <property type="entry name" value="GFO_IDH_MocA-like_dom"/>
</dbReference>
<name>Q0AKH1_MARMM</name>
<accession>Q0AKH1</accession>
<dbReference type="Proteomes" id="UP000001964">
    <property type="component" value="Chromosome"/>
</dbReference>
<keyword evidence="1" id="KW-0560">Oxidoreductase</keyword>
<dbReference type="Pfam" id="PF01408">
    <property type="entry name" value="GFO_IDH_MocA"/>
    <property type="match status" value="1"/>
</dbReference>
<dbReference type="Gene3D" id="3.30.360.10">
    <property type="entry name" value="Dihydrodipicolinate Reductase, domain 2"/>
    <property type="match status" value="1"/>
</dbReference>
<dbReference type="InterPro" id="IPR050463">
    <property type="entry name" value="Gfo/Idh/MocA_oxidrdct_glycsds"/>
</dbReference>
<proteinExistence type="predicted"/>
<organism evidence="4 5">
    <name type="scientific">Maricaulis maris (strain MCS10)</name>
    <name type="common">Caulobacter maris</name>
    <dbReference type="NCBI Taxonomy" id="394221"/>
    <lineage>
        <taxon>Bacteria</taxon>
        <taxon>Pseudomonadati</taxon>
        <taxon>Pseudomonadota</taxon>
        <taxon>Alphaproteobacteria</taxon>
        <taxon>Maricaulales</taxon>
        <taxon>Maricaulaceae</taxon>
        <taxon>Maricaulis</taxon>
    </lineage>
</organism>
<feature type="domain" description="GFO/IDH/MocA-like oxidoreductase" evidence="3">
    <location>
        <begin position="136"/>
        <end position="258"/>
    </location>
</feature>
<dbReference type="GO" id="GO:0000166">
    <property type="term" value="F:nucleotide binding"/>
    <property type="evidence" value="ECO:0007669"/>
    <property type="project" value="InterPro"/>
</dbReference>
<dbReference type="STRING" id="394221.Mmar10_2941"/>
<evidence type="ECO:0000256" key="1">
    <source>
        <dbReference type="ARBA" id="ARBA00023002"/>
    </source>
</evidence>
<dbReference type="InterPro" id="IPR000683">
    <property type="entry name" value="Gfo/Idh/MocA-like_OxRdtase_N"/>
</dbReference>
<dbReference type="RefSeq" id="WP_011644866.1">
    <property type="nucleotide sequence ID" value="NC_008347.1"/>
</dbReference>
<dbReference type="SUPFAM" id="SSF55347">
    <property type="entry name" value="Glyceraldehyde-3-phosphate dehydrogenase-like, C-terminal domain"/>
    <property type="match status" value="1"/>
</dbReference>
<dbReference type="InterPro" id="IPR036291">
    <property type="entry name" value="NAD(P)-bd_dom_sf"/>
</dbReference>
<evidence type="ECO:0000259" key="3">
    <source>
        <dbReference type="Pfam" id="PF22725"/>
    </source>
</evidence>
<dbReference type="PANTHER" id="PTHR43818">
    <property type="entry name" value="BCDNA.GH03377"/>
    <property type="match status" value="1"/>
</dbReference>
<dbReference type="AlphaFoldDB" id="Q0AKH1"/>
<dbReference type="HOGENOM" id="CLU_023194_1_3_5"/>
<evidence type="ECO:0000313" key="5">
    <source>
        <dbReference type="Proteomes" id="UP000001964"/>
    </source>
</evidence>
<sequence length="324" mass="35187">MTGRTWRWGMVGCGDVTERKSAPAYQKAAHSELVAVTSRRPDRAEDYARRHGIAEVHDTLDGLLASDTVDAVYIATPPASHRDLALKVAASGKPCCIEKPLANSYPDSKTISDAFAARGTPLFVAFYRRSLPRFGQIADWINQGEIGAVRHVHWSLTRAPSDQDQAGSENWRTDREKAPGGYFDDLACHGLDLFDHLVGPLQDAAGQASHQHGLYTAPSAFAASWQHTGGATGSGLWNFAARSQEDAVRILGSHGEIRFSVFEEEPVRLITDAGEVARIIDNPDPVQLPHVEAMMADLNGGAAYTARAEHALRTARAMDAIRKP</sequence>
<dbReference type="Gene3D" id="3.40.50.720">
    <property type="entry name" value="NAD(P)-binding Rossmann-like Domain"/>
    <property type="match status" value="1"/>
</dbReference>
<protein>
    <submittedName>
        <fullName evidence="4">Oxidoreductase domain protein</fullName>
    </submittedName>
</protein>